<reference evidence="1 2" key="1">
    <citation type="submission" date="2023-02" db="EMBL/GenBank/DDBJ databases">
        <title>LHISI_Scaffold_Assembly.</title>
        <authorList>
            <person name="Stuart O.P."/>
            <person name="Cleave R."/>
            <person name="Magrath M.J.L."/>
            <person name="Mikheyev A.S."/>
        </authorList>
    </citation>
    <scope>NUCLEOTIDE SEQUENCE [LARGE SCALE GENOMIC DNA]</scope>
    <source>
        <strain evidence="1">Daus_M_001</strain>
        <tissue evidence="1">Leg muscle</tissue>
    </source>
</reference>
<protein>
    <submittedName>
        <fullName evidence="1">Uncharacterized protein</fullName>
    </submittedName>
</protein>
<dbReference type="EMBL" id="JARBHB010000004">
    <property type="protein sequence ID" value="KAJ8884960.1"/>
    <property type="molecule type" value="Genomic_DNA"/>
</dbReference>
<dbReference type="Proteomes" id="UP001159363">
    <property type="component" value="Chromosome X"/>
</dbReference>
<sequence>MVWVVGTNSTDGQKIVKKNVRKNILGYEEFSTILWEEEFVINSRPPTYLSEDTEDLAPFTPAMFLQDNLPIGVPDIDHLENASLSKRARFLQ</sequence>
<accession>A0ABQ9HKZ8</accession>
<evidence type="ECO:0000313" key="1">
    <source>
        <dbReference type="EMBL" id="KAJ8884960.1"/>
    </source>
</evidence>
<name>A0ABQ9HKZ8_9NEOP</name>
<gene>
    <name evidence="1" type="ORF">PR048_011156</name>
</gene>
<proteinExistence type="predicted"/>
<evidence type="ECO:0000313" key="2">
    <source>
        <dbReference type="Proteomes" id="UP001159363"/>
    </source>
</evidence>
<organism evidence="1 2">
    <name type="scientific">Dryococelus australis</name>
    <dbReference type="NCBI Taxonomy" id="614101"/>
    <lineage>
        <taxon>Eukaryota</taxon>
        <taxon>Metazoa</taxon>
        <taxon>Ecdysozoa</taxon>
        <taxon>Arthropoda</taxon>
        <taxon>Hexapoda</taxon>
        <taxon>Insecta</taxon>
        <taxon>Pterygota</taxon>
        <taxon>Neoptera</taxon>
        <taxon>Polyneoptera</taxon>
        <taxon>Phasmatodea</taxon>
        <taxon>Verophasmatodea</taxon>
        <taxon>Anareolatae</taxon>
        <taxon>Phasmatidae</taxon>
        <taxon>Eurycanthinae</taxon>
        <taxon>Dryococelus</taxon>
    </lineage>
</organism>
<comment type="caution">
    <text evidence="1">The sequence shown here is derived from an EMBL/GenBank/DDBJ whole genome shotgun (WGS) entry which is preliminary data.</text>
</comment>
<keyword evidence="2" id="KW-1185">Reference proteome</keyword>